<proteinExistence type="predicted"/>
<comment type="caution">
    <text evidence="1">The sequence shown here is derived from an EMBL/GenBank/DDBJ whole genome shotgun (WGS) entry which is preliminary data.</text>
</comment>
<keyword evidence="2" id="KW-1185">Reference proteome</keyword>
<dbReference type="AlphaFoldDB" id="A0A8J5JRP1"/>
<dbReference type="Proteomes" id="UP000747542">
    <property type="component" value="Unassembled WGS sequence"/>
</dbReference>
<name>A0A8J5JRP1_HOMAM</name>
<accession>A0A8J5JRP1</accession>
<sequence length="124" mass="14134">MDATFLIKSLSDFPATCGGVAEVLLSKLCAHARCVDFVYDTYTSPSIKDNERHMRGANEVNIVIAGPEHKRQKHFSQALSSGLFKTSLLKFLAAEWEKDTYKEMLEVMKSISHKKKCYKFEIKR</sequence>
<evidence type="ECO:0000313" key="1">
    <source>
        <dbReference type="EMBL" id="KAG7163007.1"/>
    </source>
</evidence>
<dbReference type="EMBL" id="JAHLQT010026502">
    <property type="protein sequence ID" value="KAG7163007.1"/>
    <property type="molecule type" value="Genomic_DNA"/>
</dbReference>
<reference evidence="1" key="1">
    <citation type="journal article" date="2021" name="Sci. Adv.">
        <title>The American lobster genome reveals insights on longevity, neural, and immune adaptations.</title>
        <authorList>
            <person name="Polinski J.M."/>
            <person name="Zimin A.V."/>
            <person name="Clark K.F."/>
            <person name="Kohn A.B."/>
            <person name="Sadowski N."/>
            <person name="Timp W."/>
            <person name="Ptitsyn A."/>
            <person name="Khanna P."/>
            <person name="Romanova D.Y."/>
            <person name="Williams P."/>
            <person name="Greenwood S.J."/>
            <person name="Moroz L.L."/>
            <person name="Walt D.R."/>
            <person name="Bodnar A.G."/>
        </authorList>
    </citation>
    <scope>NUCLEOTIDE SEQUENCE</scope>
    <source>
        <strain evidence="1">GMGI-L3</strain>
    </source>
</reference>
<organism evidence="1 2">
    <name type="scientific">Homarus americanus</name>
    <name type="common">American lobster</name>
    <dbReference type="NCBI Taxonomy" id="6706"/>
    <lineage>
        <taxon>Eukaryota</taxon>
        <taxon>Metazoa</taxon>
        <taxon>Ecdysozoa</taxon>
        <taxon>Arthropoda</taxon>
        <taxon>Crustacea</taxon>
        <taxon>Multicrustacea</taxon>
        <taxon>Malacostraca</taxon>
        <taxon>Eumalacostraca</taxon>
        <taxon>Eucarida</taxon>
        <taxon>Decapoda</taxon>
        <taxon>Pleocyemata</taxon>
        <taxon>Astacidea</taxon>
        <taxon>Nephropoidea</taxon>
        <taxon>Nephropidae</taxon>
        <taxon>Homarus</taxon>
    </lineage>
</organism>
<evidence type="ECO:0000313" key="2">
    <source>
        <dbReference type="Proteomes" id="UP000747542"/>
    </source>
</evidence>
<protein>
    <submittedName>
        <fullName evidence="1">Uncharacterized protein</fullName>
    </submittedName>
</protein>
<gene>
    <name evidence="1" type="ORF">Hamer_G002055</name>
</gene>